<evidence type="ECO:0000313" key="1">
    <source>
        <dbReference type="EMBL" id="PWN07306.1"/>
    </source>
</evidence>
<sequence>MLPVAGCGWIVVYSQSYMVNSRFHVIDGSSTNQQPTIDNQQSTINNCQSTNYQPTTINHHLSNTALHQSHILFHSPVQTPKQGF</sequence>
<dbReference type="Proteomes" id="UP000245533">
    <property type="component" value="Unassembled WGS sequence"/>
</dbReference>
<keyword evidence="2" id="KW-1185">Reference proteome</keyword>
<comment type="caution">
    <text evidence="1">The sequence shown here is derived from an EMBL/GenBank/DDBJ whole genome shotgun (WGS) entry which is preliminary data.</text>
</comment>
<proteinExistence type="predicted"/>
<organism evidence="1 2">
    <name type="scientific">Rhodohalobacter mucosus</name>
    <dbReference type="NCBI Taxonomy" id="2079485"/>
    <lineage>
        <taxon>Bacteria</taxon>
        <taxon>Pseudomonadati</taxon>
        <taxon>Balneolota</taxon>
        <taxon>Balneolia</taxon>
        <taxon>Balneolales</taxon>
        <taxon>Balneolaceae</taxon>
        <taxon>Rhodohalobacter</taxon>
    </lineage>
</organism>
<dbReference type="AlphaFoldDB" id="A0A316U2B3"/>
<gene>
    <name evidence="1" type="ORF">DDZ15_03290</name>
</gene>
<dbReference type="EMBL" id="QGGB01000003">
    <property type="protein sequence ID" value="PWN07306.1"/>
    <property type="molecule type" value="Genomic_DNA"/>
</dbReference>
<evidence type="ECO:0000313" key="2">
    <source>
        <dbReference type="Proteomes" id="UP000245533"/>
    </source>
</evidence>
<protein>
    <submittedName>
        <fullName evidence="1">Uncharacterized protein</fullName>
    </submittedName>
</protein>
<accession>A0A316U2B3</accession>
<name>A0A316U2B3_9BACT</name>
<reference evidence="1 2" key="1">
    <citation type="submission" date="2018-05" db="EMBL/GenBank/DDBJ databases">
        <title>Rhodohalobacter halophilus gen. nov., sp. nov., a moderately halophilic member of the family Balneolaceae.</title>
        <authorList>
            <person name="Liu Z.-W."/>
        </authorList>
    </citation>
    <scope>NUCLEOTIDE SEQUENCE [LARGE SCALE GENOMIC DNA]</scope>
    <source>
        <strain evidence="1 2">8A47</strain>
    </source>
</reference>